<protein>
    <recommendedName>
        <fullName evidence="2">KOW domain-containing protein</fullName>
    </recommendedName>
</protein>
<comment type="caution">
    <text evidence="3">The sequence shown here is derived from an EMBL/GenBank/DDBJ whole genome shotgun (WGS) entry which is preliminary data.</text>
</comment>
<feature type="domain" description="KOW" evidence="2">
    <location>
        <begin position="747"/>
        <end position="774"/>
    </location>
</feature>
<sequence length="802" mass="90059">MYWSTITMWSPSLPKTIAESLPSLLDLAVKDYTRIAEEEREAVKRTQFELHNPAWLRIKSGKYRGNVAQVFEHLPNSVVAVLVVARRFPYSMPQGSQALIERSRLPNNTTVSDIIWDDKVVGWKYKGESYYMEHIASSHADDIRLHLDSRWNKPFIQATLAAFSLQFLRIGDWARVVKGSLRVCLQDVERVFRVGDTVRVVASSYLGLQGHIIEMHGDTFQVCQDTTNEQVKVSRYYLDRRLLKHTVQSWLPMQQYFNPPKLDSIEIARPISHFCTLGASSAARAHRRTHLRFHRSSSVYPFHVRSVHRMIIFFPHKHWTLSLKISVISANRHKHQFSYSNIQTSSYLSPDSLKESQSTFLTYIGDYIEVMEGEHMGKRGVVDWFSKKDTNLWFRDIFIVDNTECSGGLSSISVPAAIVQRTSITQTIQFTKERGYDVRPGDVVTVARGPEYEAKGVVQSIDFPNACLTLLCDGDHALINVPIGFVVKLQNADLDCFKHIGQEVFVIWGEYKGYRGTLHGIGHEACVVALRGQKCTSLKLYDTVTKFMAFRFGMRLNGAMLEGSEWSLFCELRKRSYLAPPPRSITPPIEKDPSSSSGSITGPILPSSNAWPAWSASSGGADVVQSPLSSTDPNSSTPNAWTVDELDIQNSVDARSKKNSDSGSLPWLMTREFASKCFTYHAMLKVSPIFDASLSKRFVSTPCPDPFCSENGPAPEGCVAAYCTSNNTGAITKHYHIPAIYLSPAPPRKKNQECLILDGTHRGLVGTVARCSIKHSFVDISITPTVTTTLHFDQICLVEPMQ</sequence>
<dbReference type="GeneID" id="64695683"/>
<evidence type="ECO:0000256" key="1">
    <source>
        <dbReference type="SAM" id="MobiDB-lite"/>
    </source>
</evidence>
<dbReference type="InterPro" id="IPR005824">
    <property type="entry name" value="KOW"/>
</dbReference>
<organism evidence="3 4">
    <name type="scientific">Suillus discolor</name>
    <dbReference type="NCBI Taxonomy" id="1912936"/>
    <lineage>
        <taxon>Eukaryota</taxon>
        <taxon>Fungi</taxon>
        <taxon>Dikarya</taxon>
        <taxon>Basidiomycota</taxon>
        <taxon>Agaricomycotina</taxon>
        <taxon>Agaricomycetes</taxon>
        <taxon>Agaricomycetidae</taxon>
        <taxon>Boletales</taxon>
        <taxon>Suillineae</taxon>
        <taxon>Suillaceae</taxon>
        <taxon>Suillus</taxon>
    </lineage>
</organism>
<feature type="domain" description="KOW" evidence="2">
    <location>
        <begin position="497"/>
        <end position="524"/>
    </location>
</feature>
<gene>
    <name evidence="3" type="ORF">F5147DRAFT_650196</name>
</gene>
<feature type="region of interest" description="Disordered" evidence="1">
    <location>
        <begin position="622"/>
        <end position="642"/>
    </location>
</feature>
<dbReference type="OrthoDB" id="2671396at2759"/>
<dbReference type="AlphaFoldDB" id="A0A9P7FDJ6"/>
<feature type="domain" description="KOW" evidence="2">
    <location>
        <begin position="191"/>
        <end position="218"/>
    </location>
</feature>
<evidence type="ECO:0000313" key="4">
    <source>
        <dbReference type="Proteomes" id="UP000823399"/>
    </source>
</evidence>
<dbReference type="SUPFAM" id="SSF50104">
    <property type="entry name" value="Translation proteins SH3-like domain"/>
    <property type="match status" value="1"/>
</dbReference>
<dbReference type="RefSeq" id="XP_041296071.1">
    <property type="nucleotide sequence ID" value="XM_041433424.1"/>
</dbReference>
<dbReference type="InterPro" id="IPR008991">
    <property type="entry name" value="Translation_prot_SH3-like_sf"/>
</dbReference>
<proteinExistence type="predicted"/>
<dbReference type="SMART" id="SM00739">
    <property type="entry name" value="KOW"/>
    <property type="match status" value="5"/>
</dbReference>
<reference evidence="3" key="1">
    <citation type="journal article" date="2020" name="New Phytol.">
        <title>Comparative genomics reveals dynamic genome evolution in host specialist ectomycorrhizal fungi.</title>
        <authorList>
            <person name="Lofgren L.A."/>
            <person name="Nguyen N.H."/>
            <person name="Vilgalys R."/>
            <person name="Ruytinx J."/>
            <person name="Liao H.L."/>
            <person name="Branco S."/>
            <person name="Kuo A."/>
            <person name="LaButti K."/>
            <person name="Lipzen A."/>
            <person name="Andreopoulos W."/>
            <person name="Pangilinan J."/>
            <person name="Riley R."/>
            <person name="Hundley H."/>
            <person name="Na H."/>
            <person name="Barry K."/>
            <person name="Grigoriev I.V."/>
            <person name="Stajich J.E."/>
            <person name="Kennedy P.G."/>
        </authorList>
    </citation>
    <scope>NUCLEOTIDE SEQUENCE</scope>
    <source>
        <strain evidence="3">FC423</strain>
    </source>
</reference>
<feature type="domain" description="KOW" evidence="2">
    <location>
        <begin position="437"/>
        <end position="464"/>
    </location>
</feature>
<evidence type="ECO:0000259" key="2">
    <source>
        <dbReference type="SMART" id="SM00739"/>
    </source>
</evidence>
<keyword evidence="4" id="KW-1185">Reference proteome</keyword>
<feature type="compositionally biased region" description="Polar residues" evidence="1">
    <location>
        <begin position="626"/>
        <end position="640"/>
    </location>
</feature>
<feature type="domain" description="KOW" evidence="2">
    <location>
        <begin position="361"/>
        <end position="388"/>
    </location>
</feature>
<dbReference type="EMBL" id="JABBWM010000011">
    <property type="protein sequence ID" value="KAG2113777.1"/>
    <property type="molecule type" value="Genomic_DNA"/>
</dbReference>
<dbReference type="Proteomes" id="UP000823399">
    <property type="component" value="Unassembled WGS sequence"/>
</dbReference>
<name>A0A9P7FDJ6_9AGAM</name>
<accession>A0A9P7FDJ6</accession>
<feature type="region of interest" description="Disordered" evidence="1">
    <location>
        <begin position="581"/>
        <end position="601"/>
    </location>
</feature>
<evidence type="ECO:0000313" key="3">
    <source>
        <dbReference type="EMBL" id="KAG2113777.1"/>
    </source>
</evidence>